<dbReference type="InterPro" id="IPR051457">
    <property type="entry name" value="2-oxoacid:Fd_oxidoreductase"/>
</dbReference>
<name>A0A1F6NYP7_9BACT</name>
<dbReference type="EMBL" id="MFRC01000048">
    <property type="protein sequence ID" value="OGH89039.1"/>
    <property type="molecule type" value="Genomic_DNA"/>
</dbReference>
<sequence length="224" mass="24478">MSDLIPVKFCNGCGYPIILMLLNKILKEMDLTSQTVLGLDIGCSLLAVNFLPVNTFQTHHGRVTPTMMGFKRARPNSICIGCTGDGGAYAIGLQGLAHAIKRDEPITVIVVNNTVYGMTGGQVTPTSLHQQKTETSPEGNIDHPLLGPEFFKPIAHKDAFLARTAANDPKQIQEFLTKAIETQQAGHFSLVEILSFCPTHWKTKGVETINYLNNLKETFKPGTL</sequence>
<protein>
    <recommendedName>
        <fullName evidence="2">Thiamine pyrophosphate enzyme TPP-binding domain-containing protein</fullName>
    </recommendedName>
</protein>
<dbReference type="InterPro" id="IPR011766">
    <property type="entry name" value="TPP_enzyme_TPP-bd"/>
</dbReference>
<evidence type="ECO:0000256" key="1">
    <source>
        <dbReference type="ARBA" id="ARBA00023002"/>
    </source>
</evidence>
<keyword evidence="1" id="KW-0560">Oxidoreductase</keyword>
<evidence type="ECO:0000259" key="2">
    <source>
        <dbReference type="Pfam" id="PF02775"/>
    </source>
</evidence>
<accession>A0A1F6NYP7</accession>
<reference evidence="3 4" key="1">
    <citation type="journal article" date="2016" name="Nat. Commun.">
        <title>Thousands of microbial genomes shed light on interconnected biogeochemical processes in an aquifer system.</title>
        <authorList>
            <person name="Anantharaman K."/>
            <person name="Brown C.T."/>
            <person name="Hug L.A."/>
            <person name="Sharon I."/>
            <person name="Castelle C.J."/>
            <person name="Probst A.J."/>
            <person name="Thomas B.C."/>
            <person name="Singh A."/>
            <person name="Wilkins M.J."/>
            <person name="Karaoz U."/>
            <person name="Brodie E.L."/>
            <person name="Williams K.H."/>
            <person name="Hubbard S.S."/>
            <person name="Banfield J.F."/>
        </authorList>
    </citation>
    <scope>NUCLEOTIDE SEQUENCE [LARGE SCALE GENOMIC DNA]</scope>
</reference>
<dbReference type="AlphaFoldDB" id="A0A1F6NYP7"/>
<feature type="domain" description="Thiamine pyrophosphate enzyme TPP-binding" evidence="2">
    <location>
        <begin position="41"/>
        <end position="192"/>
    </location>
</feature>
<organism evidence="3 4">
    <name type="scientific">Candidatus Magasanikbacteria bacterium RIFOXYD2_FULL_36_9</name>
    <dbReference type="NCBI Taxonomy" id="1798707"/>
    <lineage>
        <taxon>Bacteria</taxon>
        <taxon>Candidatus Magasanikiibacteriota</taxon>
    </lineage>
</organism>
<dbReference type="PANTHER" id="PTHR48084">
    <property type="entry name" value="2-OXOGLUTARATE OXIDOREDUCTASE SUBUNIT KORB-RELATED"/>
    <property type="match status" value="1"/>
</dbReference>
<dbReference type="PANTHER" id="PTHR48084:SF3">
    <property type="entry name" value="SUBUNIT OF PYRUVATE:FLAVODOXIN OXIDOREDUCTASE"/>
    <property type="match status" value="1"/>
</dbReference>
<dbReference type="Proteomes" id="UP000178490">
    <property type="component" value="Unassembled WGS sequence"/>
</dbReference>
<gene>
    <name evidence="3" type="ORF">A2537_02890</name>
</gene>
<dbReference type="InterPro" id="IPR029061">
    <property type="entry name" value="THDP-binding"/>
</dbReference>
<dbReference type="Pfam" id="PF02775">
    <property type="entry name" value="TPP_enzyme_C"/>
    <property type="match status" value="1"/>
</dbReference>
<evidence type="ECO:0000313" key="4">
    <source>
        <dbReference type="Proteomes" id="UP000178490"/>
    </source>
</evidence>
<comment type="caution">
    <text evidence="3">The sequence shown here is derived from an EMBL/GenBank/DDBJ whole genome shotgun (WGS) entry which is preliminary data.</text>
</comment>
<dbReference type="GO" id="GO:0045333">
    <property type="term" value="P:cellular respiration"/>
    <property type="evidence" value="ECO:0007669"/>
    <property type="project" value="UniProtKB-ARBA"/>
</dbReference>
<dbReference type="Gene3D" id="3.40.50.970">
    <property type="match status" value="1"/>
</dbReference>
<dbReference type="GO" id="GO:0030976">
    <property type="term" value="F:thiamine pyrophosphate binding"/>
    <property type="evidence" value="ECO:0007669"/>
    <property type="project" value="InterPro"/>
</dbReference>
<dbReference type="SUPFAM" id="SSF52518">
    <property type="entry name" value="Thiamin diphosphate-binding fold (THDP-binding)"/>
    <property type="match status" value="1"/>
</dbReference>
<proteinExistence type="predicted"/>
<dbReference type="GO" id="GO:0016625">
    <property type="term" value="F:oxidoreductase activity, acting on the aldehyde or oxo group of donors, iron-sulfur protein as acceptor"/>
    <property type="evidence" value="ECO:0007669"/>
    <property type="project" value="UniProtKB-ARBA"/>
</dbReference>
<evidence type="ECO:0000313" key="3">
    <source>
        <dbReference type="EMBL" id="OGH89039.1"/>
    </source>
</evidence>